<organism evidence="1 2">
    <name type="scientific">Nephila pilipes</name>
    <name type="common">Giant wood spider</name>
    <name type="synonym">Nephila maculata</name>
    <dbReference type="NCBI Taxonomy" id="299642"/>
    <lineage>
        <taxon>Eukaryota</taxon>
        <taxon>Metazoa</taxon>
        <taxon>Ecdysozoa</taxon>
        <taxon>Arthropoda</taxon>
        <taxon>Chelicerata</taxon>
        <taxon>Arachnida</taxon>
        <taxon>Araneae</taxon>
        <taxon>Araneomorphae</taxon>
        <taxon>Entelegynae</taxon>
        <taxon>Araneoidea</taxon>
        <taxon>Nephilidae</taxon>
        <taxon>Nephila</taxon>
    </lineage>
</organism>
<gene>
    <name evidence="1" type="ORF">NPIL_556991</name>
</gene>
<accession>A0A8X6U0K1</accession>
<keyword evidence="2" id="KW-1185">Reference proteome</keyword>
<name>A0A8X6U0K1_NEPPI</name>
<proteinExistence type="predicted"/>
<evidence type="ECO:0000313" key="1">
    <source>
        <dbReference type="EMBL" id="GFT62896.1"/>
    </source>
</evidence>
<protein>
    <submittedName>
        <fullName evidence="1">Uncharacterized protein</fullName>
    </submittedName>
</protein>
<dbReference type="Proteomes" id="UP000887013">
    <property type="component" value="Unassembled WGS sequence"/>
</dbReference>
<sequence length="167" mass="18801">MYYLLHFLSLTEKKKRPKLRSCFSTLGEGNVHIIEVSSYHRVPVSNVEAKEQRRKLGRLTGATLGHLVMTLNGLFLGNCQASFHVRRTRTEIWGSPFSFTPDYCLLMIIWQSSVCQPQLQSQAEEANKWLRLGEESGGPPAMSAKSPPLVIYTCSLVLKGRGDSCER</sequence>
<reference evidence="1" key="1">
    <citation type="submission" date="2020-08" db="EMBL/GenBank/DDBJ databases">
        <title>Multicomponent nature underlies the extraordinary mechanical properties of spider dragline silk.</title>
        <authorList>
            <person name="Kono N."/>
            <person name="Nakamura H."/>
            <person name="Mori M."/>
            <person name="Yoshida Y."/>
            <person name="Ohtoshi R."/>
            <person name="Malay A.D."/>
            <person name="Moran D.A.P."/>
            <person name="Tomita M."/>
            <person name="Numata K."/>
            <person name="Arakawa K."/>
        </authorList>
    </citation>
    <scope>NUCLEOTIDE SEQUENCE</scope>
</reference>
<dbReference type="AlphaFoldDB" id="A0A8X6U0K1"/>
<evidence type="ECO:0000313" key="2">
    <source>
        <dbReference type="Proteomes" id="UP000887013"/>
    </source>
</evidence>
<dbReference type="EMBL" id="BMAW01068131">
    <property type="protein sequence ID" value="GFT62896.1"/>
    <property type="molecule type" value="Genomic_DNA"/>
</dbReference>
<comment type="caution">
    <text evidence="1">The sequence shown here is derived from an EMBL/GenBank/DDBJ whole genome shotgun (WGS) entry which is preliminary data.</text>
</comment>